<sequence length="90" mass="10503">MMNQEIEYLDSAGYRILPYGFDVKKAERIMDNFLCYHRRLHTTFAEVASFLILRGTGYDGGTSSHYLCFLLGVDGTEMCTYKNWQSRKKE</sequence>
<comment type="caution">
    <text evidence="1">The sequence shown here is derived from an EMBL/GenBank/DDBJ whole genome shotgun (WGS) entry which is preliminary data.</text>
</comment>
<organism evidence="1 2">
    <name type="scientific">Megasphaera hexanoica</name>
    <dbReference type="NCBI Taxonomy" id="1675036"/>
    <lineage>
        <taxon>Bacteria</taxon>
        <taxon>Bacillati</taxon>
        <taxon>Bacillota</taxon>
        <taxon>Negativicutes</taxon>
        <taxon>Veillonellales</taxon>
        <taxon>Veillonellaceae</taxon>
        <taxon>Megasphaera</taxon>
    </lineage>
</organism>
<reference evidence="1 2" key="1">
    <citation type="submission" date="2024-10" db="EMBL/GenBank/DDBJ databases">
        <authorList>
            <person name="Sang B.-I."/>
            <person name="Prabhaharan D."/>
        </authorList>
    </citation>
    <scope>NUCLEOTIDE SEQUENCE [LARGE SCALE GENOMIC DNA]</scope>
    <source>
        <strain evidence="1 2">MH</strain>
    </source>
</reference>
<dbReference type="EMBL" id="JBIEKR010000012">
    <property type="protein sequence ID" value="MFG6273952.1"/>
    <property type="molecule type" value="Genomic_DNA"/>
</dbReference>
<gene>
    <name evidence="1" type="ORF">ACGTZG_12230</name>
</gene>
<evidence type="ECO:0000313" key="1">
    <source>
        <dbReference type="EMBL" id="MFG6273952.1"/>
    </source>
</evidence>
<keyword evidence="2" id="KW-1185">Reference proteome</keyword>
<protein>
    <submittedName>
        <fullName evidence="1">Uncharacterized protein</fullName>
    </submittedName>
</protein>
<name>A0ABW7DRF0_9FIRM</name>
<accession>A0ABW7DRF0</accession>
<proteinExistence type="predicted"/>
<evidence type="ECO:0000313" key="2">
    <source>
        <dbReference type="Proteomes" id="UP001605989"/>
    </source>
</evidence>
<dbReference type="RefSeq" id="WP_113855536.1">
    <property type="nucleotide sequence ID" value="NZ_CP011940.1"/>
</dbReference>
<dbReference type="Proteomes" id="UP001605989">
    <property type="component" value="Unassembled WGS sequence"/>
</dbReference>